<accession>A0A6C0JAR0</accession>
<name>A0A6C0JAR0_9ZZZZ</name>
<keyword evidence="1" id="KW-1133">Transmembrane helix</keyword>
<feature type="transmembrane region" description="Helical" evidence="1">
    <location>
        <begin position="6"/>
        <end position="22"/>
    </location>
</feature>
<feature type="transmembrane region" description="Helical" evidence="1">
    <location>
        <begin position="27"/>
        <end position="45"/>
    </location>
</feature>
<keyword evidence="1" id="KW-0472">Membrane</keyword>
<reference evidence="2" key="1">
    <citation type="journal article" date="2020" name="Nature">
        <title>Giant virus diversity and host interactions through global metagenomics.</title>
        <authorList>
            <person name="Schulz F."/>
            <person name="Roux S."/>
            <person name="Paez-Espino D."/>
            <person name="Jungbluth S."/>
            <person name="Walsh D.A."/>
            <person name="Denef V.J."/>
            <person name="McMahon K.D."/>
            <person name="Konstantinidis K.T."/>
            <person name="Eloe-Fadrosh E.A."/>
            <person name="Kyrpides N.C."/>
            <person name="Woyke T."/>
        </authorList>
    </citation>
    <scope>NUCLEOTIDE SEQUENCE</scope>
    <source>
        <strain evidence="2">GVMAG-M-3300025874-2</strain>
    </source>
</reference>
<keyword evidence="1" id="KW-0812">Transmembrane</keyword>
<protein>
    <submittedName>
        <fullName evidence="2">Uncharacterized protein</fullName>
    </submittedName>
</protein>
<proteinExistence type="predicted"/>
<organism evidence="2">
    <name type="scientific">viral metagenome</name>
    <dbReference type="NCBI Taxonomy" id="1070528"/>
    <lineage>
        <taxon>unclassified sequences</taxon>
        <taxon>metagenomes</taxon>
        <taxon>organismal metagenomes</taxon>
    </lineage>
</organism>
<feature type="transmembrane region" description="Helical" evidence="1">
    <location>
        <begin position="60"/>
        <end position="79"/>
    </location>
</feature>
<evidence type="ECO:0000256" key="1">
    <source>
        <dbReference type="SAM" id="Phobius"/>
    </source>
</evidence>
<evidence type="ECO:0000313" key="2">
    <source>
        <dbReference type="EMBL" id="QHU01637.1"/>
    </source>
</evidence>
<dbReference type="EMBL" id="MN740346">
    <property type="protein sequence ID" value="QHU01637.1"/>
    <property type="molecule type" value="Genomic_DNA"/>
</dbReference>
<dbReference type="AlphaFoldDB" id="A0A6C0JAR0"/>
<sequence>MNKYLLIFIFLLYNTIVINYFDNKSNFSPYIIVPLINALLVKYYFGDFDKGYMWSLSDIYYWFGIVVVSIIILSGLKYLRYKL</sequence>